<comment type="caution">
    <text evidence="1">The sequence shown here is derived from an EMBL/GenBank/DDBJ whole genome shotgun (WGS) entry which is preliminary data.</text>
</comment>
<feature type="non-terminal residue" evidence="1">
    <location>
        <position position="1"/>
    </location>
</feature>
<sequence>PCKRTSPVCHASVIAQSYFSEVKAVDGTLELCYPLVYVPVRPKAQHENHRSCGWCSGVHCSCFVSDIWTRCQFRLTPNS</sequence>
<name>A0AA35WNR0_GEOBA</name>
<dbReference type="Proteomes" id="UP001174909">
    <property type="component" value="Unassembled WGS sequence"/>
</dbReference>
<gene>
    <name evidence="1" type="ORF">GBAR_LOCUS13771</name>
</gene>
<organism evidence="1 2">
    <name type="scientific">Geodia barretti</name>
    <name type="common">Barrett's horny sponge</name>
    <dbReference type="NCBI Taxonomy" id="519541"/>
    <lineage>
        <taxon>Eukaryota</taxon>
        <taxon>Metazoa</taxon>
        <taxon>Porifera</taxon>
        <taxon>Demospongiae</taxon>
        <taxon>Heteroscleromorpha</taxon>
        <taxon>Tetractinellida</taxon>
        <taxon>Astrophorina</taxon>
        <taxon>Geodiidae</taxon>
        <taxon>Geodia</taxon>
    </lineage>
</organism>
<reference evidence="1" key="1">
    <citation type="submission" date="2023-03" db="EMBL/GenBank/DDBJ databases">
        <authorList>
            <person name="Steffen K."/>
            <person name="Cardenas P."/>
        </authorList>
    </citation>
    <scope>NUCLEOTIDE SEQUENCE</scope>
</reference>
<accession>A0AA35WNR0</accession>
<proteinExistence type="predicted"/>
<dbReference type="AlphaFoldDB" id="A0AA35WNR0"/>
<evidence type="ECO:0000313" key="1">
    <source>
        <dbReference type="EMBL" id="CAI8023606.1"/>
    </source>
</evidence>
<keyword evidence="2" id="KW-1185">Reference proteome</keyword>
<evidence type="ECO:0000313" key="2">
    <source>
        <dbReference type="Proteomes" id="UP001174909"/>
    </source>
</evidence>
<protein>
    <submittedName>
        <fullName evidence="1">Uncharacterized protein</fullName>
    </submittedName>
</protein>
<dbReference type="EMBL" id="CASHTH010002017">
    <property type="protein sequence ID" value="CAI8023606.1"/>
    <property type="molecule type" value="Genomic_DNA"/>
</dbReference>